<feature type="transmembrane region" description="Helical" evidence="1">
    <location>
        <begin position="12"/>
        <end position="45"/>
    </location>
</feature>
<name>A0A0G1KBQ3_9BACT</name>
<keyword evidence="1" id="KW-1133">Transmembrane helix</keyword>
<organism evidence="2 3">
    <name type="scientific">Candidatus Yanofskybacteria bacterium GW2011_GWA2_44_9</name>
    <dbReference type="NCBI Taxonomy" id="1619025"/>
    <lineage>
        <taxon>Bacteria</taxon>
        <taxon>Candidatus Yanofskyibacteriota</taxon>
    </lineage>
</organism>
<accession>A0A0G1KBQ3</accession>
<feature type="transmembrane region" description="Helical" evidence="1">
    <location>
        <begin position="80"/>
        <end position="100"/>
    </location>
</feature>
<sequence>MRGLSAVTEALLGMSLMLLGVVGGLLLNDWGFFQACVGASYFLGFFRQDKPPRYREMHLLGAISFGGLALHNWGLVGGGIGLLCLAVSLYVVCWFFKELVPNS</sequence>
<evidence type="ECO:0000256" key="1">
    <source>
        <dbReference type="SAM" id="Phobius"/>
    </source>
</evidence>
<comment type="caution">
    <text evidence="2">The sequence shown here is derived from an EMBL/GenBank/DDBJ whole genome shotgun (WGS) entry which is preliminary data.</text>
</comment>
<evidence type="ECO:0000313" key="3">
    <source>
        <dbReference type="Proteomes" id="UP000034032"/>
    </source>
</evidence>
<reference evidence="2 3" key="1">
    <citation type="journal article" date="2015" name="Nature">
        <title>rRNA introns, odd ribosomes, and small enigmatic genomes across a large radiation of phyla.</title>
        <authorList>
            <person name="Brown C.T."/>
            <person name="Hug L.A."/>
            <person name="Thomas B.C."/>
            <person name="Sharon I."/>
            <person name="Castelle C.J."/>
            <person name="Singh A."/>
            <person name="Wilkins M.J."/>
            <person name="Williams K.H."/>
            <person name="Banfield J.F."/>
        </authorList>
    </citation>
    <scope>NUCLEOTIDE SEQUENCE [LARGE SCALE GENOMIC DNA]</scope>
</reference>
<proteinExistence type="predicted"/>
<gene>
    <name evidence="2" type="ORF">UW79_C0028G0018</name>
</gene>
<keyword evidence="1" id="KW-0812">Transmembrane</keyword>
<protein>
    <submittedName>
        <fullName evidence="2">Uncharacterized protein</fullName>
    </submittedName>
</protein>
<dbReference type="AlphaFoldDB" id="A0A0G1KBQ3"/>
<evidence type="ECO:0000313" key="2">
    <source>
        <dbReference type="EMBL" id="KKT81048.1"/>
    </source>
</evidence>
<dbReference type="Proteomes" id="UP000034032">
    <property type="component" value="Unassembled WGS sequence"/>
</dbReference>
<keyword evidence="1" id="KW-0472">Membrane</keyword>
<dbReference type="EMBL" id="LCJR01000028">
    <property type="protein sequence ID" value="KKT81048.1"/>
    <property type="molecule type" value="Genomic_DNA"/>
</dbReference>